<reference evidence="3" key="1">
    <citation type="submission" date="2022-11" db="EMBL/GenBank/DDBJ databases">
        <authorList>
            <person name="Petersen C."/>
        </authorList>
    </citation>
    <scope>NUCLEOTIDE SEQUENCE</scope>
    <source>
        <strain evidence="3">IBT 22155</strain>
    </source>
</reference>
<feature type="transmembrane region" description="Helical" evidence="2">
    <location>
        <begin position="28"/>
        <end position="47"/>
    </location>
</feature>
<reference evidence="3" key="2">
    <citation type="journal article" date="2023" name="IMA Fungus">
        <title>Comparative genomic study of the Penicillium genus elucidates a diverse pangenome and 15 lateral gene transfer events.</title>
        <authorList>
            <person name="Petersen C."/>
            <person name="Sorensen T."/>
            <person name="Nielsen M.R."/>
            <person name="Sondergaard T.E."/>
            <person name="Sorensen J.L."/>
            <person name="Fitzpatrick D.A."/>
            <person name="Frisvad J.C."/>
            <person name="Nielsen K.L."/>
        </authorList>
    </citation>
    <scope>NUCLEOTIDE SEQUENCE</scope>
    <source>
        <strain evidence="3">IBT 22155</strain>
    </source>
</reference>
<proteinExistence type="predicted"/>
<accession>A0A9W9L705</accession>
<dbReference type="Proteomes" id="UP001149079">
    <property type="component" value="Unassembled WGS sequence"/>
</dbReference>
<feature type="compositionally biased region" description="Polar residues" evidence="1">
    <location>
        <begin position="1"/>
        <end position="18"/>
    </location>
</feature>
<evidence type="ECO:0000256" key="2">
    <source>
        <dbReference type="SAM" id="Phobius"/>
    </source>
</evidence>
<dbReference type="GeneID" id="81404172"/>
<comment type="caution">
    <text evidence="3">The sequence shown here is derived from an EMBL/GenBank/DDBJ whole genome shotgun (WGS) entry which is preliminary data.</text>
</comment>
<dbReference type="EMBL" id="JAPQKL010000003">
    <property type="protein sequence ID" value="KAJ5139410.1"/>
    <property type="molecule type" value="Genomic_DNA"/>
</dbReference>
<evidence type="ECO:0000313" key="4">
    <source>
        <dbReference type="Proteomes" id="UP001149079"/>
    </source>
</evidence>
<evidence type="ECO:0000256" key="1">
    <source>
        <dbReference type="SAM" id="MobiDB-lite"/>
    </source>
</evidence>
<keyword evidence="2" id="KW-0472">Membrane</keyword>
<dbReference type="OrthoDB" id="4338954at2759"/>
<protein>
    <submittedName>
        <fullName evidence="3">Uncharacterized protein</fullName>
    </submittedName>
</protein>
<sequence>MSQFAIGTNKSYGNNPTGPSLKPRNARILIPLMATIGLGFGVYNYYIEAKSRQQMSLLEEEQRLARNLQLMDAYGDKNSLHDVQQALDTYNVR</sequence>
<name>A0A9W9L705_9EURO</name>
<dbReference type="RefSeq" id="XP_056524059.1">
    <property type="nucleotide sequence ID" value="XM_056665002.1"/>
</dbReference>
<evidence type="ECO:0000313" key="3">
    <source>
        <dbReference type="EMBL" id="KAJ5139410.1"/>
    </source>
</evidence>
<dbReference type="AlphaFoldDB" id="A0A9W9L705"/>
<keyword evidence="4" id="KW-1185">Reference proteome</keyword>
<organism evidence="3 4">
    <name type="scientific">Penicillium bovifimosum</name>
    <dbReference type="NCBI Taxonomy" id="126998"/>
    <lineage>
        <taxon>Eukaryota</taxon>
        <taxon>Fungi</taxon>
        <taxon>Dikarya</taxon>
        <taxon>Ascomycota</taxon>
        <taxon>Pezizomycotina</taxon>
        <taxon>Eurotiomycetes</taxon>
        <taxon>Eurotiomycetidae</taxon>
        <taxon>Eurotiales</taxon>
        <taxon>Aspergillaceae</taxon>
        <taxon>Penicillium</taxon>
    </lineage>
</organism>
<gene>
    <name evidence="3" type="ORF">N7515_004258</name>
</gene>
<feature type="region of interest" description="Disordered" evidence="1">
    <location>
        <begin position="1"/>
        <end position="21"/>
    </location>
</feature>
<keyword evidence="2" id="KW-1133">Transmembrane helix</keyword>
<keyword evidence="2" id="KW-0812">Transmembrane</keyword>